<evidence type="ECO:0000313" key="2">
    <source>
        <dbReference type="EMBL" id="MFC6591850.1"/>
    </source>
</evidence>
<reference evidence="3" key="1">
    <citation type="journal article" date="2019" name="Int. J. Syst. Evol. Microbiol.">
        <title>The Global Catalogue of Microorganisms (GCM) 10K type strain sequencing project: providing services to taxonomists for standard genome sequencing and annotation.</title>
        <authorList>
            <consortium name="The Broad Institute Genomics Platform"/>
            <consortium name="The Broad Institute Genome Sequencing Center for Infectious Disease"/>
            <person name="Wu L."/>
            <person name="Ma J."/>
        </authorList>
    </citation>
    <scope>NUCLEOTIDE SEQUENCE [LARGE SCALE GENOMIC DNA]</scope>
    <source>
        <strain evidence="3">CGMCC 1.15772</strain>
    </source>
</reference>
<sequence>MCSGVANRDMAFGTGGRYVFGTNDASPNVACTVAEWGGLNPAPGVVKGCFVKGNLSQPAPAPAPAPTPAPVTPGAGKAPKILLVDDDMGQGADVTAALRDSIKAAAAPGGAFVWNTQTMGPVPLSQLQQVDLVVWATGEQYQQTLTARDQQTLAQYLAAGGKLLLTGQDIGYDIGQSNFYGQYLGSRFVSDSSGQAAVNLSAFGVTAQLNAPGSAQNQYYPDVIVGVSGGVTSGYWGQPGTAAASLRAQSVLPDRNGQRARQKAAGGQSGLAGTAPVSPFDLLFGTPKNAPLTAQSAEAGAMVLFDAGRFRTVNLGFGLEGLAPQDRAQVMQKSVAWLTR</sequence>
<name>A0ABW1YE58_9DEIO</name>
<dbReference type="EMBL" id="JBHSWD010000001">
    <property type="protein sequence ID" value="MFC6591850.1"/>
    <property type="molecule type" value="Genomic_DNA"/>
</dbReference>
<comment type="caution">
    <text evidence="2">The sequence shown here is derived from an EMBL/GenBank/DDBJ whole genome shotgun (WGS) entry which is preliminary data.</text>
</comment>
<protein>
    <submittedName>
        <fullName evidence="2">Uncharacterized protein</fullName>
    </submittedName>
</protein>
<feature type="compositionally biased region" description="Pro residues" evidence="1">
    <location>
        <begin position="59"/>
        <end position="71"/>
    </location>
</feature>
<organism evidence="2 3">
    <name type="scientific">Deinococcus lacus</name>
    <dbReference type="NCBI Taxonomy" id="392561"/>
    <lineage>
        <taxon>Bacteria</taxon>
        <taxon>Thermotogati</taxon>
        <taxon>Deinococcota</taxon>
        <taxon>Deinococci</taxon>
        <taxon>Deinococcales</taxon>
        <taxon>Deinococcaceae</taxon>
        <taxon>Deinococcus</taxon>
    </lineage>
</organism>
<evidence type="ECO:0000256" key="1">
    <source>
        <dbReference type="SAM" id="MobiDB-lite"/>
    </source>
</evidence>
<evidence type="ECO:0000313" key="3">
    <source>
        <dbReference type="Proteomes" id="UP001596297"/>
    </source>
</evidence>
<gene>
    <name evidence="2" type="ORF">ACFP81_07400</name>
</gene>
<feature type="region of interest" description="Disordered" evidence="1">
    <location>
        <begin position="57"/>
        <end position="76"/>
    </location>
</feature>
<dbReference type="RefSeq" id="WP_380083693.1">
    <property type="nucleotide sequence ID" value="NZ_JBHSWD010000001.1"/>
</dbReference>
<dbReference type="Proteomes" id="UP001596297">
    <property type="component" value="Unassembled WGS sequence"/>
</dbReference>
<accession>A0ABW1YE58</accession>
<proteinExistence type="predicted"/>
<keyword evidence="3" id="KW-1185">Reference proteome</keyword>